<proteinExistence type="predicted"/>
<dbReference type="InterPro" id="IPR056735">
    <property type="entry name" value="SUS_N"/>
</dbReference>
<dbReference type="PANTHER" id="PTHR35692">
    <property type="entry name" value="F26F24.11"/>
    <property type="match status" value="1"/>
</dbReference>
<sequence length="330" mass="36239">MHNPPVCLQHHHPQHPRAPLQARPPLLTTGSARLNSVEGKTDPVSDAAIFSPSKQNPDEKLGPNLKSDPSEFSVAKSKYNPGGKRGSKAKLKIGSVSSPSNSSNSSPESAIFSPSKQNPDKKQRSKPKPKSRSFHSPPDSSNWLTDSSSPPRKSGCLWCSPKTKRASHTKSIEKGAIDFGAGLNFSDDDGLLSDLEVRRRSGSSSPSPNTKTPTTLPALSLSTLLIQRLQNRDEEEEDDDNLIMENRPKFTRALSLRERVEDTFSDHRNELVALLSKYLGQGKIILQPHDLIDQFGSVIGDDKTLLQHLSPQHMDTVRTISQSLPIMPQQ</sequence>
<comment type="caution">
    <text evidence="3">The sequence shown here is derived from an EMBL/GenBank/DDBJ whole genome shotgun (WGS) entry which is preliminary data.</text>
</comment>
<feature type="compositionally biased region" description="Low complexity" evidence="1">
    <location>
        <begin position="17"/>
        <end position="26"/>
    </location>
</feature>
<reference evidence="3 4" key="1">
    <citation type="journal article" date="2019" name="G3 (Bethesda)">
        <title>Sequencing of a Wild Apple (Malus baccata) Genome Unravels the Differences Between Cultivated and Wild Apple Species Regarding Disease Resistance and Cold Tolerance.</title>
        <authorList>
            <person name="Chen X."/>
        </authorList>
    </citation>
    <scope>NUCLEOTIDE SEQUENCE [LARGE SCALE GENOMIC DNA]</scope>
    <source>
        <strain evidence="4">cv. Shandingzi</strain>
        <tissue evidence="3">Leaves</tissue>
    </source>
</reference>
<feature type="region of interest" description="Disordered" evidence="1">
    <location>
        <begin position="1"/>
        <end position="159"/>
    </location>
</feature>
<feature type="domain" description="Sucrose synthase N-terminal" evidence="2">
    <location>
        <begin position="254"/>
        <end position="304"/>
    </location>
</feature>
<dbReference type="Gene3D" id="3.10.450.330">
    <property type="match status" value="1"/>
</dbReference>
<organism evidence="3 4">
    <name type="scientific">Malus baccata</name>
    <name type="common">Siberian crab apple</name>
    <name type="synonym">Pyrus baccata</name>
    <dbReference type="NCBI Taxonomy" id="106549"/>
    <lineage>
        <taxon>Eukaryota</taxon>
        <taxon>Viridiplantae</taxon>
        <taxon>Streptophyta</taxon>
        <taxon>Embryophyta</taxon>
        <taxon>Tracheophyta</taxon>
        <taxon>Spermatophyta</taxon>
        <taxon>Magnoliopsida</taxon>
        <taxon>eudicotyledons</taxon>
        <taxon>Gunneridae</taxon>
        <taxon>Pentapetalae</taxon>
        <taxon>rosids</taxon>
        <taxon>fabids</taxon>
        <taxon>Rosales</taxon>
        <taxon>Rosaceae</taxon>
        <taxon>Amygdaloideae</taxon>
        <taxon>Maleae</taxon>
        <taxon>Malus</taxon>
    </lineage>
</organism>
<keyword evidence="4" id="KW-1185">Reference proteome</keyword>
<name>A0A540NF70_MALBA</name>
<dbReference type="STRING" id="106549.A0A540NF70"/>
<feature type="compositionally biased region" description="Low complexity" evidence="1">
    <location>
        <begin position="95"/>
        <end position="115"/>
    </location>
</feature>
<dbReference type="EMBL" id="VIEB01000053">
    <property type="protein sequence ID" value="TQE09697.1"/>
    <property type="molecule type" value="Genomic_DNA"/>
</dbReference>
<dbReference type="Pfam" id="PF24861">
    <property type="entry name" value="SUS_N"/>
    <property type="match status" value="1"/>
</dbReference>
<evidence type="ECO:0000313" key="3">
    <source>
        <dbReference type="EMBL" id="TQE09697.1"/>
    </source>
</evidence>
<feature type="compositionally biased region" description="Basic residues" evidence="1">
    <location>
        <begin position="123"/>
        <end position="133"/>
    </location>
</feature>
<evidence type="ECO:0000256" key="1">
    <source>
        <dbReference type="SAM" id="MobiDB-lite"/>
    </source>
</evidence>
<accession>A0A540NF70</accession>
<evidence type="ECO:0000259" key="2">
    <source>
        <dbReference type="Pfam" id="PF24861"/>
    </source>
</evidence>
<protein>
    <recommendedName>
        <fullName evidence="2">Sucrose synthase N-terminal domain-containing protein</fullName>
    </recommendedName>
</protein>
<dbReference type="AlphaFoldDB" id="A0A540NF70"/>
<evidence type="ECO:0000313" key="4">
    <source>
        <dbReference type="Proteomes" id="UP000315295"/>
    </source>
</evidence>
<dbReference type="Proteomes" id="UP000315295">
    <property type="component" value="Unassembled WGS sequence"/>
</dbReference>
<feature type="compositionally biased region" description="Polar residues" evidence="1">
    <location>
        <begin position="139"/>
        <end position="151"/>
    </location>
</feature>
<gene>
    <name evidence="3" type="ORF">C1H46_004654</name>
</gene>
<dbReference type="PANTHER" id="PTHR35692:SF1">
    <property type="entry name" value="F26F24.11"/>
    <property type="match status" value="1"/>
</dbReference>